<evidence type="ECO:0000256" key="1">
    <source>
        <dbReference type="ARBA" id="ARBA00004651"/>
    </source>
</evidence>
<dbReference type="GO" id="GO:0050906">
    <property type="term" value="P:detection of stimulus involved in sensory perception"/>
    <property type="evidence" value="ECO:0007669"/>
    <property type="project" value="UniProtKB-ARBA"/>
</dbReference>
<feature type="transmembrane region" description="Helical" evidence="13">
    <location>
        <begin position="187"/>
        <end position="208"/>
    </location>
</feature>
<evidence type="ECO:0000256" key="10">
    <source>
        <dbReference type="ARBA" id="ARBA00023180"/>
    </source>
</evidence>
<evidence type="ECO:0000313" key="15">
    <source>
        <dbReference type="EMBL" id="GFU40891.1"/>
    </source>
</evidence>
<comment type="subcellular location">
    <subcellularLocation>
        <location evidence="1">Cell membrane</location>
        <topology evidence="1">Multi-pass membrane protein</topology>
    </subcellularLocation>
</comment>
<keyword evidence="5 13" id="KW-0812">Transmembrane</keyword>
<keyword evidence="12" id="KW-0407">Ion channel</keyword>
<feature type="transmembrane region" description="Helical" evidence="13">
    <location>
        <begin position="388"/>
        <end position="415"/>
    </location>
</feature>
<dbReference type="AlphaFoldDB" id="A0A8X6UNF0"/>
<keyword evidence="16" id="KW-1185">Reference proteome</keyword>
<keyword evidence="8 13" id="KW-0472">Membrane</keyword>
<organism evidence="15 16">
    <name type="scientific">Nephila pilipes</name>
    <name type="common">Giant wood spider</name>
    <name type="synonym">Nephila maculata</name>
    <dbReference type="NCBI Taxonomy" id="299642"/>
    <lineage>
        <taxon>Eukaryota</taxon>
        <taxon>Metazoa</taxon>
        <taxon>Ecdysozoa</taxon>
        <taxon>Arthropoda</taxon>
        <taxon>Chelicerata</taxon>
        <taxon>Arachnida</taxon>
        <taxon>Araneae</taxon>
        <taxon>Araneomorphae</taxon>
        <taxon>Entelegynae</taxon>
        <taxon>Araneoidea</taxon>
        <taxon>Nephilidae</taxon>
        <taxon>Nephila</taxon>
    </lineage>
</organism>
<dbReference type="GO" id="GO:0015276">
    <property type="term" value="F:ligand-gated monoatomic ion channel activity"/>
    <property type="evidence" value="ECO:0007669"/>
    <property type="project" value="InterPro"/>
</dbReference>
<evidence type="ECO:0000256" key="8">
    <source>
        <dbReference type="ARBA" id="ARBA00023136"/>
    </source>
</evidence>
<accession>A0A8X6UNF0</accession>
<feature type="transmembrane region" description="Helical" evidence="13">
    <location>
        <begin position="157"/>
        <end position="175"/>
    </location>
</feature>
<dbReference type="InterPro" id="IPR052192">
    <property type="entry name" value="Insect_Ionotropic_Sensory_Rcpt"/>
</dbReference>
<comment type="caution">
    <text evidence="15">The sequence shown here is derived from an EMBL/GenBank/DDBJ whole genome shotgun (WGS) entry which is preliminary data.</text>
</comment>
<dbReference type="Pfam" id="PF00060">
    <property type="entry name" value="Lig_chan"/>
    <property type="match status" value="1"/>
</dbReference>
<dbReference type="PANTHER" id="PTHR42643">
    <property type="entry name" value="IONOTROPIC RECEPTOR 20A-RELATED"/>
    <property type="match status" value="1"/>
</dbReference>
<evidence type="ECO:0000256" key="12">
    <source>
        <dbReference type="ARBA" id="ARBA00023303"/>
    </source>
</evidence>
<evidence type="ECO:0000256" key="9">
    <source>
        <dbReference type="ARBA" id="ARBA00023170"/>
    </source>
</evidence>
<evidence type="ECO:0000256" key="5">
    <source>
        <dbReference type="ARBA" id="ARBA00022692"/>
    </source>
</evidence>
<dbReference type="Pfam" id="PF10613">
    <property type="entry name" value="Lig_chan-Glu_bd"/>
    <property type="match status" value="1"/>
</dbReference>
<dbReference type="OrthoDB" id="6422313at2759"/>
<keyword evidence="3" id="KW-0813">Transport</keyword>
<dbReference type="PANTHER" id="PTHR42643:SF24">
    <property type="entry name" value="IONOTROPIC RECEPTOR 60A"/>
    <property type="match status" value="1"/>
</dbReference>
<dbReference type="Proteomes" id="UP000887013">
    <property type="component" value="Unassembled WGS sequence"/>
</dbReference>
<dbReference type="Gene3D" id="1.10.287.70">
    <property type="match status" value="1"/>
</dbReference>
<dbReference type="EMBL" id="BMAW01131804">
    <property type="protein sequence ID" value="GFU40891.1"/>
    <property type="molecule type" value="Genomic_DNA"/>
</dbReference>
<sequence>MKDCKKWIIATLNRSRIFEIYPNSDGKPRIDGIEAKLVKTIMSKIGVDYEIVIPKDGQYGLKLNDGNWTGIMGMLHKGEADIGVSNIGMYEDRYKSVDFSLPYMWEGMHFSYLKSAYQEDLFGFLRLFDFSTFMSFLGSLFLTAIVILIILKKQETFSSIMLYLFGSFLRQTLILHKQINEWKIIFMSWLVFAFVMSSAYSGALLSFLTLPSKGKTVETYQELAEAVAKDSYRVYSLRGSQFVLFFQRSPAQHLQYLGDMIEKNDWYITPDDMTHNPLKKKDSPDNKTRVDAILGGRYIFKMLYEVGDFKSKVFISEERSMAGSVGIAFRKGFCGYSEVNKILTRILEAGMYEKFLKDESMKYWLSLSPEEKKEMQTSEDRSLSVRDLAGAFVLLLAGLLVSLLVFFLEITAYYLKFCS</sequence>
<evidence type="ECO:0000256" key="7">
    <source>
        <dbReference type="ARBA" id="ARBA00023065"/>
    </source>
</evidence>
<keyword evidence="10" id="KW-0325">Glycoprotein</keyword>
<gene>
    <name evidence="15" type="primary">AVEN_154600_1</name>
    <name evidence="15" type="ORF">NPIL_125291</name>
</gene>
<keyword evidence="4" id="KW-1003">Cell membrane</keyword>
<feature type="transmembrane region" description="Helical" evidence="13">
    <location>
        <begin position="127"/>
        <end position="151"/>
    </location>
</feature>
<keyword evidence="11" id="KW-1071">Ligand-gated ion channel</keyword>
<dbReference type="InterPro" id="IPR019594">
    <property type="entry name" value="Glu/Gly-bd"/>
</dbReference>
<keyword evidence="6 13" id="KW-1133">Transmembrane helix</keyword>
<reference evidence="15" key="1">
    <citation type="submission" date="2020-08" db="EMBL/GenBank/DDBJ databases">
        <title>Multicomponent nature underlies the extraordinary mechanical properties of spider dragline silk.</title>
        <authorList>
            <person name="Kono N."/>
            <person name="Nakamura H."/>
            <person name="Mori M."/>
            <person name="Yoshida Y."/>
            <person name="Ohtoshi R."/>
            <person name="Malay A.D."/>
            <person name="Moran D.A.P."/>
            <person name="Tomita M."/>
            <person name="Numata K."/>
            <person name="Arakawa K."/>
        </authorList>
    </citation>
    <scope>NUCLEOTIDE SEQUENCE</scope>
</reference>
<evidence type="ECO:0000313" key="16">
    <source>
        <dbReference type="Proteomes" id="UP000887013"/>
    </source>
</evidence>
<evidence type="ECO:0000256" key="6">
    <source>
        <dbReference type="ARBA" id="ARBA00022989"/>
    </source>
</evidence>
<proteinExistence type="inferred from homology"/>
<dbReference type="SUPFAM" id="SSF53850">
    <property type="entry name" value="Periplasmic binding protein-like II"/>
    <property type="match status" value="1"/>
</dbReference>
<dbReference type="GO" id="GO:0005886">
    <property type="term" value="C:plasma membrane"/>
    <property type="evidence" value="ECO:0007669"/>
    <property type="project" value="UniProtKB-SubCell"/>
</dbReference>
<evidence type="ECO:0000256" key="2">
    <source>
        <dbReference type="ARBA" id="ARBA00008685"/>
    </source>
</evidence>
<dbReference type="SMART" id="SM00918">
    <property type="entry name" value="Lig_chan-Glu_bd"/>
    <property type="match status" value="1"/>
</dbReference>
<evidence type="ECO:0000256" key="13">
    <source>
        <dbReference type="SAM" id="Phobius"/>
    </source>
</evidence>
<evidence type="ECO:0000256" key="4">
    <source>
        <dbReference type="ARBA" id="ARBA00022475"/>
    </source>
</evidence>
<comment type="similarity">
    <text evidence="2">Belongs to the glutamate-gated ion channel (TC 1.A.10.1) family.</text>
</comment>
<evidence type="ECO:0000259" key="14">
    <source>
        <dbReference type="SMART" id="SM00918"/>
    </source>
</evidence>
<protein>
    <submittedName>
        <fullName evidence="15">Lig_chan-Glu_bd domain-containing protein</fullName>
    </submittedName>
</protein>
<name>A0A8X6UNF0_NEPPI</name>
<keyword evidence="9" id="KW-0675">Receptor</keyword>
<dbReference type="InterPro" id="IPR001320">
    <property type="entry name" value="Iontro_rcpt_C"/>
</dbReference>
<evidence type="ECO:0000256" key="11">
    <source>
        <dbReference type="ARBA" id="ARBA00023286"/>
    </source>
</evidence>
<evidence type="ECO:0000256" key="3">
    <source>
        <dbReference type="ARBA" id="ARBA00022448"/>
    </source>
</evidence>
<feature type="domain" description="Ionotropic glutamate receptor L-glutamate and glycine-binding" evidence="14">
    <location>
        <begin position="22"/>
        <end position="77"/>
    </location>
</feature>
<dbReference type="Gene3D" id="3.40.190.10">
    <property type="entry name" value="Periplasmic binding protein-like II"/>
    <property type="match status" value="1"/>
</dbReference>
<keyword evidence="7" id="KW-0406">Ion transport</keyword>